<proteinExistence type="predicted"/>
<dbReference type="Proteomes" id="UP001219518">
    <property type="component" value="Unassembled WGS sequence"/>
</dbReference>
<protein>
    <submittedName>
        <fullName evidence="2">BolA-like protein 3</fullName>
    </submittedName>
</protein>
<feature type="region of interest" description="Disordered" evidence="1">
    <location>
        <begin position="70"/>
        <end position="93"/>
    </location>
</feature>
<evidence type="ECO:0000256" key="1">
    <source>
        <dbReference type="SAM" id="MobiDB-lite"/>
    </source>
</evidence>
<name>A0AAE1GSC3_9NEOP</name>
<sequence length="93" mass="9953">MGPLTSISKEDSDHSNRGAKLPFNGYSDEFLDRLEPNGNIPNEKDCRYAAASSSSSGKFAVHKSTRAMSGLGVDQAHEQNNRIVKEDGNGAIG</sequence>
<keyword evidence="3" id="KW-1185">Reference proteome</keyword>
<comment type="caution">
    <text evidence="2">The sequence shown here is derived from an EMBL/GenBank/DDBJ whole genome shotgun (WGS) entry which is preliminary data.</text>
</comment>
<reference evidence="2" key="1">
    <citation type="submission" date="2021-07" db="EMBL/GenBank/DDBJ databases">
        <authorList>
            <person name="Catto M.A."/>
            <person name="Jacobson A."/>
            <person name="Kennedy G."/>
            <person name="Labadie P."/>
            <person name="Hunt B.G."/>
            <person name="Srinivasan R."/>
        </authorList>
    </citation>
    <scope>NUCLEOTIDE SEQUENCE</scope>
    <source>
        <strain evidence="2">PL_HMW_Pooled</strain>
        <tissue evidence="2">Head</tissue>
    </source>
</reference>
<evidence type="ECO:0000313" key="2">
    <source>
        <dbReference type="EMBL" id="KAK3908069.1"/>
    </source>
</evidence>
<dbReference type="AlphaFoldDB" id="A0AAE1GSC3"/>
<organism evidence="2 3">
    <name type="scientific">Frankliniella fusca</name>
    <dbReference type="NCBI Taxonomy" id="407009"/>
    <lineage>
        <taxon>Eukaryota</taxon>
        <taxon>Metazoa</taxon>
        <taxon>Ecdysozoa</taxon>
        <taxon>Arthropoda</taxon>
        <taxon>Hexapoda</taxon>
        <taxon>Insecta</taxon>
        <taxon>Pterygota</taxon>
        <taxon>Neoptera</taxon>
        <taxon>Paraneoptera</taxon>
        <taxon>Thysanoptera</taxon>
        <taxon>Terebrantia</taxon>
        <taxon>Thripoidea</taxon>
        <taxon>Thripidae</taxon>
        <taxon>Frankliniella</taxon>
    </lineage>
</organism>
<feature type="region of interest" description="Disordered" evidence="1">
    <location>
        <begin position="1"/>
        <end position="23"/>
    </location>
</feature>
<evidence type="ECO:0000313" key="3">
    <source>
        <dbReference type="Proteomes" id="UP001219518"/>
    </source>
</evidence>
<accession>A0AAE1GSC3</accession>
<dbReference type="EMBL" id="JAHWGI010000027">
    <property type="protein sequence ID" value="KAK3908069.1"/>
    <property type="molecule type" value="Genomic_DNA"/>
</dbReference>
<reference evidence="2" key="2">
    <citation type="journal article" date="2023" name="BMC Genomics">
        <title>Pest status, molecular evolution, and epigenetic factors derived from the genome assembly of Frankliniella fusca, a thysanopteran phytovirus vector.</title>
        <authorList>
            <person name="Catto M.A."/>
            <person name="Labadie P.E."/>
            <person name="Jacobson A.L."/>
            <person name="Kennedy G.G."/>
            <person name="Srinivasan R."/>
            <person name="Hunt B.G."/>
        </authorList>
    </citation>
    <scope>NUCLEOTIDE SEQUENCE</scope>
    <source>
        <strain evidence="2">PL_HMW_Pooled</strain>
    </source>
</reference>
<gene>
    <name evidence="2" type="ORF">KUF71_003201</name>
</gene>
<feature type="compositionally biased region" description="Basic and acidic residues" evidence="1">
    <location>
        <begin position="75"/>
        <end position="93"/>
    </location>
</feature>